<reference evidence="2 3" key="1">
    <citation type="submission" date="2018-04" db="EMBL/GenBank/DDBJ databases">
        <title>The genome of golden apple snail Pomacea canaliculata provides insight into stress tolerance and invasive adaptation.</title>
        <authorList>
            <person name="Liu C."/>
            <person name="Liu B."/>
            <person name="Ren Y."/>
            <person name="Zhang Y."/>
            <person name="Wang H."/>
            <person name="Li S."/>
            <person name="Jiang F."/>
            <person name="Yin L."/>
            <person name="Zhang G."/>
            <person name="Qian W."/>
            <person name="Fan W."/>
        </authorList>
    </citation>
    <scope>NUCLEOTIDE SEQUENCE [LARGE SCALE GENOMIC DNA]</scope>
    <source>
        <strain evidence="2">SZHN2017</strain>
        <tissue evidence="2">Muscle</tissue>
    </source>
</reference>
<gene>
    <name evidence="2" type="ORF">C0Q70_20042</name>
</gene>
<dbReference type="EMBL" id="PZQS01000013">
    <property type="protein sequence ID" value="PVD19552.1"/>
    <property type="molecule type" value="Genomic_DNA"/>
</dbReference>
<comment type="caution">
    <text evidence="2">The sequence shown here is derived from an EMBL/GenBank/DDBJ whole genome shotgun (WGS) entry which is preliminary data.</text>
</comment>
<name>A0A2T7NEJ8_POMCA</name>
<evidence type="ECO:0000313" key="2">
    <source>
        <dbReference type="EMBL" id="PVD19552.1"/>
    </source>
</evidence>
<keyword evidence="3" id="KW-1185">Reference proteome</keyword>
<protein>
    <submittedName>
        <fullName evidence="2">Uncharacterized protein</fullName>
    </submittedName>
</protein>
<organism evidence="2 3">
    <name type="scientific">Pomacea canaliculata</name>
    <name type="common">Golden apple snail</name>
    <dbReference type="NCBI Taxonomy" id="400727"/>
    <lineage>
        <taxon>Eukaryota</taxon>
        <taxon>Metazoa</taxon>
        <taxon>Spiralia</taxon>
        <taxon>Lophotrochozoa</taxon>
        <taxon>Mollusca</taxon>
        <taxon>Gastropoda</taxon>
        <taxon>Caenogastropoda</taxon>
        <taxon>Architaenioglossa</taxon>
        <taxon>Ampullarioidea</taxon>
        <taxon>Ampullariidae</taxon>
        <taxon>Pomacea</taxon>
    </lineage>
</organism>
<accession>A0A2T7NEJ8</accession>
<sequence>MTTVKNSPGRTRRRRDSVSEGEAGTILNAIHPTEATANSTAAASAGAVGSCNHRCLKELFFSPHPSPTPEISEVLNWVPCSVGRLYVSSDEDEDEVGLRSLTTGCTKAQSEEEVTISDVFKSEESRRCSGNVLVTETIKDKYRRTVVAKLSCENCGSWSQIIASGAVVVAVVFDTDVIVIKRSVEVGGRELCVGRWGPAYTCRTTSDVFVQQSLAPGVAQLRSVAARLLIECTSTGPVPVFTACPTSFDLKALPSLSFLSCLLGEESLISMGKGNHTMVQSTNR</sequence>
<feature type="region of interest" description="Disordered" evidence="1">
    <location>
        <begin position="1"/>
        <end position="25"/>
    </location>
</feature>
<dbReference type="Proteomes" id="UP000245119">
    <property type="component" value="Linkage Group LG13"/>
</dbReference>
<dbReference type="AlphaFoldDB" id="A0A2T7NEJ8"/>
<proteinExistence type="predicted"/>
<evidence type="ECO:0000256" key="1">
    <source>
        <dbReference type="SAM" id="MobiDB-lite"/>
    </source>
</evidence>
<evidence type="ECO:0000313" key="3">
    <source>
        <dbReference type="Proteomes" id="UP000245119"/>
    </source>
</evidence>